<comment type="caution">
    <text evidence="2">The sequence shown here is derived from an EMBL/GenBank/DDBJ whole genome shotgun (WGS) entry which is preliminary data.</text>
</comment>
<dbReference type="InterPro" id="IPR025549">
    <property type="entry name" value="YjzC"/>
</dbReference>
<name>A0ABQ4N736_9BACL</name>
<proteinExistence type="predicted"/>
<accession>A0ABQ4N736</accession>
<evidence type="ECO:0000256" key="1">
    <source>
        <dbReference type="SAM" id="MobiDB-lite"/>
    </source>
</evidence>
<organism evidence="2 3">
    <name type="scientific">Paenibacillus cisolokensis</name>
    <dbReference type="NCBI Taxonomy" id="1658519"/>
    <lineage>
        <taxon>Bacteria</taxon>
        <taxon>Bacillati</taxon>
        <taxon>Bacillota</taxon>
        <taxon>Bacilli</taxon>
        <taxon>Bacillales</taxon>
        <taxon>Paenibacillaceae</taxon>
        <taxon>Paenibacillus</taxon>
    </lineage>
</organism>
<dbReference type="EMBL" id="BOVJ01000078">
    <property type="protein sequence ID" value="GIQ64022.1"/>
    <property type="molecule type" value="Genomic_DNA"/>
</dbReference>
<feature type="region of interest" description="Disordered" evidence="1">
    <location>
        <begin position="67"/>
        <end position="89"/>
    </location>
</feature>
<gene>
    <name evidence="2" type="ORF">PACILC2_25900</name>
</gene>
<evidence type="ECO:0000313" key="2">
    <source>
        <dbReference type="EMBL" id="GIQ64022.1"/>
    </source>
</evidence>
<reference evidence="2 3" key="1">
    <citation type="submission" date="2021-04" db="EMBL/GenBank/DDBJ databases">
        <title>Draft genome sequence of Paenibacillus cisolokensis, LC2-13A.</title>
        <authorList>
            <person name="Uke A."/>
            <person name="Chhe C."/>
            <person name="Baramee S."/>
            <person name="Kosugi A."/>
        </authorList>
    </citation>
    <scope>NUCLEOTIDE SEQUENCE [LARGE SCALE GENOMIC DNA]</scope>
    <source>
        <strain evidence="2 3">LC2-13A</strain>
    </source>
</reference>
<dbReference type="Pfam" id="PF14168">
    <property type="entry name" value="YjzC"/>
    <property type="match status" value="1"/>
</dbReference>
<sequence>MHRFALSAHTILWELTNRSDAIKGMEATHQMGEWTRFEPGDKAPNDGIYIEDGENSFHMGINNPHKIRLRKGERFPDTTNHNRKWKRMR</sequence>
<protein>
    <recommendedName>
        <fullName evidence="4">YjzC family protein</fullName>
    </recommendedName>
</protein>
<evidence type="ECO:0008006" key="4">
    <source>
        <dbReference type="Google" id="ProtNLM"/>
    </source>
</evidence>
<evidence type="ECO:0000313" key="3">
    <source>
        <dbReference type="Proteomes" id="UP000680304"/>
    </source>
</evidence>
<dbReference type="Proteomes" id="UP000680304">
    <property type="component" value="Unassembled WGS sequence"/>
</dbReference>
<keyword evidence="3" id="KW-1185">Reference proteome</keyword>